<organism evidence="2 3">
    <name type="scientific">Agrocybe pediades</name>
    <dbReference type="NCBI Taxonomy" id="84607"/>
    <lineage>
        <taxon>Eukaryota</taxon>
        <taxon>Fungi</taxon>
        <taxon>Dikarya</taxon>
        <taxon>Basidiomycota</taxon>
        <taxon>Agaricomycotina</taxon>
        <taxon>Agaricomycetes</taxon>
        <taxon>Agaricomycetidae</taxon>
        <taxon>Agaricales</taxon>
        <taxon>Agaricineae</taxon>
        <taxon>Strophariaceae</taxon>
        <taxon>Agrocybe</taxon>
    </lineage>
</organism>
<feature type="compositionally biased region" description="Basic residues" evidence="1">
    <location>
        <begin position="60"/>
        <end position="85"/>
    </location>
</feature>
<reference evidence="2 3" key="1">
    <citation type="submission" date="2019-12" db="EMBL/GenBank/DDBJ databases">
        <authorList>
            <person name="Floudas D."/>
            <person name="Bentzer J."/>
            <person name="Ahren D."/>
            <person name="Johansson T."/>
            <person name="Persson P."/>
            <person name="Tunlid A."/>
        </authorList>
    </citation>
    <scope>NUCLEOTIDE SEQUENCE [LARGE SCALE GENOMIC DNA]</scope>
    <source>
        <strain evidence="2 3">CBS 102.39</strain>
    </source>
</reference>
<feature type="compositionally biased region" description="Basic and acidic residues" evidence="1">
    <location>
        <begin position="158"/>
        <end position="172"/>
    </location>
</feature>
<keyword evidence="3" id="KW-1185">Reference proteome</keyword>
<comment type="caution">
    <text evidence="2">The sequence shown here is derived from an EMBL/GenBank/DDBJ whole genome shotgun (WGS) entry which is preliminary data.</text>
</comment>
<evidence type="ECO:0000256" key="1">
    <source>
        <dbReference type="SAM" id="MobiDB-lite"/>
    </source>
</evidence>
<accession>A0A8H4VJD4</accession>
<dbReference type="Proteomes" id="UP000521872">
    <property type="component" value="Unassembled WGS sequence"/>
</dbReference>
<feature type="region of interest" description="Disordered" evidence="1">
    <location>
        <begin position="158"/>
        <end position="210"/>
    </location>
</feature>
<evidence type="ECO:0000313" key="3">
    <source>
        <dbReference type="Proteomes" id="UP000521872"/>
    </source>
</evidence>
<feature type="region of interest" description="Disordered" evidence="1">
    <location>
        <begin position="34"/>
        <end position="113"/>
    </location>
</feature>
<gene>
    <name evidence="2" type="ORF">D9613_004281</name>
</gene>
<sequence length="504" mass="54049">MDTTDIHSLFTDTIEDRPHDTLDLDDLLGYTYFDDPGVLSQPNQNQPAEDLPVDKENQKPAKKSTRRKKGKGKATHWNPKKKKVSTKNSAPPVTSKDGPSSPKRPRRSLGTQTNLPFVVGVASGYSSTVELAPVYRGFDLFERLDVSFREEDFDEWWDDKPKDVDASSKSDDSCPGPVDDAVAATQDDTEPEVVEQAVEPSPAGEFDSTTADLDYDLPALEEDEGPANEDEGSQAPLALEGLLQAADESAELDMVSGFAQPSANEGECLDDAPSVPETVPATTTGATNARPTVEVSQEVQLMGPGMPGKGLPSLLPPAPAPAPAAVATTNVGAFQGPGISANPGSSVHDHPGGPTAYPNYYPSYYPSYPQQPAVPTYPGTSTQAFSCCPAPYIWHPDCPGCTQQSTLCHCPDPPRYMHPNCPGCTQQSALCHCAYPPRYQYQQPVTTSAHAPAPAPEPQHRQPPIVAPVQSVAEQIEYLSQERFQARNLTGPGIPGPLAGDLHW</sequence>
<name>A0A8H4VJD4_9AGAR</name>
<proteinExistence type="predicted"/>
<dbReference type="AlphaFoldDB" id="A0A8H4VJD4"/>
<dbReference type="EMBL" id="JAACJL010000057">
    <property type="protein sequence ID" value="KAF4611832.1"/>
    <property type="molecule type" value="Genomic_DNA"/>
</dbReference>
<feature type="region of interest" description="Disordered" evidence="1">
    <location>
        <begin position="263"/>
        <end position="286"/>
    </location>
</feature>
<evidence type="ECO:0000313" key="2">
    <source>
        <dbReference type="EMBL" id="KAF4611832.1"/>
    </source>
</evidence>
<protein>
    <submittedName>
        <fullName evidence="2">Uncharacterized protein</fullName>
    </submittedName>
</protein>